<dbReference type="Pfam" id="PF02668">
    <property type="entry name" value="TauD"/>
    <property type="match status" value="1"/>
</dbReference>
<dbReference type="Gene3D" id="3.60.130.10">
    <property type="entry name" value="Clavaminate synthase-like"/>
    <property type="match status" value="1"/>
</dbReference>
<dbReference type="GO" id="GO:0046872">
    <property type="term" value="F:metal ion binding"/>
    <property type="evidence" value="ECO:0007669"/>
    <property type="project" value="UniProtKB-KW"/>
</dbReference>
<dbReference type="GO" id="GO:0000908">
    <property type="term" value="F:taurine dioxygenase activity"/>
    <property type="evidence" value="ECO:0007669"/>
    <property type="project" value="TreeGrafter"/>
</dbReference>
<sequence>MQITALNGVGAEVTGVDLRRLTDRAEVELKQAFADHGVLFFRDQDLSPDDHIAFARRFGPININRFFKATPTHPEIAEVRKEKHQTTNIGGAWHTDHSYDQEPALGSVLVARDLPATGGDTLFASMYAAYDALSAGLKQTLEGLRAVHSSRHVFGAQGAYKGDAENRIGNAEAATQDAIHPVIITHPLSGRKALYVNPAFTLHFDGWTQAESWPLLSYLYQHAIQDAFTTRFVWQKGSVAFWDNRATWHYALNDYHGDFRLMHRITIEGCALS</sequence>
<dbReference type="PANTHER" id="PTHR30468">
    <property type="entry name" value="ALPHA-KETOGLUTARATE-DEPENDENT SULFONATE DIOXYGENASE"/>
    <property type="match status" value="1"/>
</dbReference>
<evidence type="ECO:0000256" key="1">
    <source>
        <dbReference type="ARBA" id="ARBA00005896"/>
    </source>
</evidence>
<evidence type="ECO:0000256" key="3">
    <source>
        <dbReference type="ARBA" id="ARBA00022964"/>
    </source>
</evidence>
<dbReference type="AlphaFoldDB" id="A0A2P2E6X3"/>
<dbReference type="InterPro" id="IPR003819">
    <property type="entry name" value="TauD/TfdA-like"/>
</dbReference>
<dbReference type="RefSeq" id="WP_108983649.1">
    <property type="nucleotide sequence ID" value="NZ_BFBR01000001.1"/>
</dbReference>
<comment type="caution">
    <text evidence="7">The sequence shown here is derived from an EMBL/GenBank/DDBJ whole genome shotgun (WGS) entry which is preliminary data.</text>
</comment>
<dbReference type="SUPFAM" id="SSF51197">
    <property type="entry name" value="Clavaminate synthase-like"/>
    <property type="match status" value="1"/>
</dbReference>
<dbReference type="InterPro" id="IPR042098">
    <property type="entry name" value="TauD-like_sf"/>
</dbReference>
<evidence type="ECO:0000313" key="8">
    <source>
        <dbReference type="Proteomes" id="UP000245086"/>
    </source>
</evidence>
<accession>A0A2P2E6X3</accession>
<feature type="domain" description="TauD/TfdA-like" evidence="6">
    <location>
        <begin position="4"/>
        <end position="266"/>
    </location>
</feature>
<dbReference type="InterPro" id="IPR051323">
    <property type="entry name" value="AtsK-like"/>
</dbReference>
<dbReference type="GO" id="GO:0005737">
    <property type="term" value="C:cytoplasm"/>
    <property type="evidence" value="ECO:0007669"/>
    <property type="project" value="TreeGrafter"/>
</dbReference>
<keyword evidence="5" id="KW-0408">Iron</keyword>
<protein>
    <submittedName>
        <fullName evidence="7">(R)-phenoxypropionate/alpha-ketoglutarate-dioxygenase</fullName>
        <ecNumber evidence="7">1.14.11.44</ecNumber>
    </submittedName>
</protein>
<organism evidence="7 8">
    <name type="scientific">Candidatus Phycosocius bacilliformis</name>
    <dbReference type="NCBI Taxonomy" id="1445552"/>
    <lineage>
        <taxon>Bacteria</taxon>
        <taxon>Pseudomonadati</taxon>
        <taxon>Pseudomonadota</taxon>
        <taxon>Alphaproteobacteria</taxon>
        <taxon>Caulobacterales</taxon>
        <taxon>Caulobacterales incertae sedis</taxon>
        <taxon>Candidatus Phycosocius</taxon>
    </lineage>
</organism>
<keyword evidence="4 7" id="KW-0560">Oxidoreductase</keyword>
<evidence type="ECO:0000259" key="6">
    <source>
        <dbReference type="Pfam" id="PF02668"/>
    </source>
</evidence>
<gene>
    <name evidence="7" type="primary">rdpA</name>
    <name evidence="7" type="ORF">PbB2_00456</name>
</gene>
<evidence type="ECO:0000256" key="4">
    <source>
        <dbReference type="ARBA" id="ARBA00023002"/>
    </source>
</evidence>
<dbReference type="GO" id="GO:0006790">
    <property type="term" value="P:sulfur compound metabolic process"/>
    <property type="evidence" value="ECO:0007669"/>
    <property type="project" value="TreeGrafter"/>
</dbReference>
<keyword evidence="8" id="KW-1185">Reference proteome</keyword>
<proteinExistence type="inferred from homology"/>
<dbReference type="Proteomes" id="UP000245086">
    <property type="component" value="Unassembled WGS sequence"/>
</dbReference>
<dbReference type="EMBL" id="BFBR01000001">
    <property type="protein sequence ID" value="GBF56799.1"/>
    <property type="molecule type" value="Genomic_DNA"/>
</dbReference>
<evidence type="ECO:0000313" key="7">
    <source>
        <dbReference type="EMBL" id="GBF56799.1"/>
    </source>
</evidence>
<keyword evidence="2" id="KW-0479">Metal-binding</keyword>
<name>A0A2P2E6X3_9PROT</name>
<dbReference type="OrthoDB" id="7209371at2"/>
<evidence type="ECO:0000256" key="5">
    <source>
        <dbReference type="ARBA" id="ARBA00023004"/>
    </source>
</evidence>
<reference evidence="7" key="1">
    <citation type="journal article" date="2018" name="Genome Announc.">
        <title>Draft Genome Sequence of "Candidatus Phycosocius bacilliformis," an Alphaproteobacterial Ectosymbiont of the Hydrocarbon-Producing Green Alga Botryococcus braunii.</title>
        <authorList>
            <person name="Tanabe Y."/>
            <person name="Yamaguchi H."/>
            <person name="Watanabe M.M."/>
        </authorList>
    </citation>
    <scope>NUCLEOTIDE SEQUENCE [LARGE SCALE GENOMIC DNA]</scope>
    <source>
        <strain evidence="7">BOTRYCO-2</strain>
    </source>
</reference>
<evidence type="ECO:0000256" key="2">
    <source>
        <dbReference type="ARBA" id="ARBA00022723"/>
    </source>
</evidence>
<dbReference type="PANTHER" id="PTHR30468:SF1">
    <property type="entry name" value="ALPHA-KETOGLUTARATE-DEPENDENT SULFONATE DIOXYGENASE"/>
    <property type="match status" value="1"/>
</dbReference>
<comment type="similarity">
    <text evidence="1">Belongs to the TfdA dioxygenase family.</text>
</comment>
<dbReference type="EC" id="1.14.11.44" evidence="7"/>
<keyword evidence="3 7" id="KW-0223">Dioxygenase</keyword>